<dbReference type="PROSITE" id="PS00070">
    <property type="entry name" value="ALDEHYDE_DEHYDR_CYS"/>
    <property type="match status" value="1"/>
</dbReference>
<dbReference type="Pfam" id="PF00171">
    <property type="entry name" value="Aldedh"/>
    <property type="match status" value="1"/>
</dbReference>
<dbReference type="Gene3D" id="3.40.309.10">
    <property type="entry name" value="Aldehyde Dehydrogenase, Chain A, domain 2"/>
    <property type="match status" value="1"/>
</dbReference>
<feature type="active site" evidence="3">
    <location>
        <position position="262"/>
    </location>
</feature>
<evidence type="ECO:0000256" key="2">
    <source>
        <dbReference type="ARBA" id="ARBA00023002"/>
    </source>
</evidence>
<reference evidence="6" key="1">
    <citation type="submission" date="2021-04" db="EMBL/GenBank/DDBJ databases">
        <title>Draft genome sequence of Xylanibacillus composti strain K13.</title>
        <authorList>
            <person name="Uke A."/>
            <person name="Chhe C."/>
            <person name="Baramee S."/>
            <person name="Kosugi A."/>
        </authorList>
    </citation>
    <scope>NUCLEOTIDE SEQUENCE</scope>
    <source>
        <strain evidence="6">K13</strain>
    </source>
</reference>
<gene>
    <name evidence="6" type="primary">ycbD_1</name>
    <name evidence="6" type="ORF">XYCOK13_17080</name>
</gene>
<comment type="similarity">
    <text evidence="1 4">Belongs to the aldehyde dehydrogenase family.</text>
</comment>
<dbReference type="Gene3D" id="3.40.605.10">
    <property type="entry name" value="Aldehyde Dehydrogenase, Chain A, domain 1"/>
    <property type="match status" value="1"/>
</dbReference>
<dbReference type="InterPro" id="IPR015590">
    <property type="entry name" value="Aldehyde_DH_dom"/>
</dbReference>
<sequence length="499" mass="53852">MTSKMRDWLDRNSGRTYGNYIDGEWISSSSGATSALYESAMPDRLLGQFACSDQADVDQAVAAAHHAFQTWRLAPPSEKAAILYKFADLLEHHREELAYILSAEQGKVLTESFAEVARAAAEARFAAGEAFRVEGVTLPSDNPLVRSEVVRYPLGVIAAIAPWNFPVVTPVRKLAPAIAYGCTAVLKPASATPWSAVRIIELLAEAGLPKGVVNLVTGSGSQVGDALTEHPLVQGISFTGSTELGLRINQIAAARLARTQLEMGGKNAALVLDYDNLPFAADQIVNAAFACTGQRCTAISRVIVLPSQAERLTELIRERMEALRMAPAWADGAQVGPVINERQFQTVNRYIEIGQQEGADLLCGGERIEVNDPYFAEERQGYFLKPALFANVTKEMRIAQEEIFGPVLSILVAEHTDEALAIANATDYGLAASVFTSSIRTAERMAAELDSGMVHINHGTASQAHVPFGGVKHSGFGAYSIGHTNQEFFTQVKAVYVGR</sequence>
<dbReference type="GO" id="GO:0016620">
    <property type="term" value="F:oxidoreductase activity, acting on the aldehyde or oxo group of donors, NAD or NADP as acceptor"/>
    <property type="evidence" value="ECO:0007669"/>
    <property type="project" value="InterPro"/>
</dbReference>
<evidence type="ECO:0000313" key="7">
    <source>
        <dbReference type="Proteomes" id="UP000677918"/>
    </source>
</evidence>
<dbReference type="SUPFAM" id="SSF53720">
    <property type="entry name" value="ALDH-like"/>
    <property type="match status" value="1"/>
</dbReference>
<evidence type="ECO:0000259" key="5">
    <source>
        <dbReference type="Pfam" id="PF00171"/>
    </source>
</evidence>
<dbReference type="InterPro" id="IPR016162">
    <property type="entry name" value="Ald_DH_N"/>
</dbReference>
<dbReference type="InterPro" id="IPR016160">
    <property type="entry name" value="Ald_DH_CS_CYS"/>
</dbReference>
<dbReference type="PANTHER" id="PTHR11699">
    <property type="entry name" value="ALDEHYDE DEHYDROGENASE-RELATED"/>
    <property type="match status" value="1"/>
</dbReference>
<accession>A0A8J4M1Q9</accession>
<comment type="caution">
    <text evidence="6">The sequence shown here is derived from an EMBL/GenBank/DDBJ whole genome shotgun (WGS) entry which is preliminary data.</text>
</comment>
<dbReference type="EMBL" id="BOVK01000020">
    <property type="protein sequence ID" value="GIQ68884.1"/>
    <property type="molecule type" value="Genomic_DNA"/>
</dbReference>
<dbReference type="InterPro" id="IPR029510">
    <property type="entry name" value="Ald_DH_CS_GLU"/>
</dbReference>
<evidence type="ECO:0000256" key="4">
    <source>
        <dbReference type="RuleBase" id="RU003345"/>
    </source>
</evidence>
<dbReference type="Proteomes" id="UP000677918">
    <property type="component" value="Unassembled WGS sequence"/>
</dbReference>
<dbReference type="PROSITE" id="PS00687">
    <property type="entry name" value="ALDEHYDE_DEHYDR_GLU"/>
    <property type="match status" value="1"/>
</dbReference>
<keyword evidence="7" id="KW-1185">Reference proteome</keyword>
<evidence type="ECO:0000256" key="1">
    <source>
        <dbReference type="ARBA" id="ARBA00009986"/>
    </source>
</evidence>
<dbReference type="InterPro" id="IPR016163">
    <property type="entry name" value="Ald_DH_C"/>
</dbReference>
<dbReference type="AlphaFoldDB" id="A0A8J4M1Q9"/>
<feature type="domain" description="Aldehyde dehydrogenase" evidence="5">
    <location>
        <begin position="25"/>
        <end position="495"/>
    </location>
</feature>
<proteinExistence type="inferred from homology"/>
<dbReference type="RefSeq" id="WP_213411677.1">
    <property type="nucleotide sequence ID" value="NZ_BOVK01000020.1"/>
</dbReference>
<evidence type="ECO:0000256" key="3">
    <source>
        <dbReference type="PROSITE-ProRule" id="PRU10007"/>
    </source>
</evidence>
<name>A0A8J4M1Q9_9BACL</name>
<evidence type="ECO:0000313" key="6">
    <source>
        <dbReference type="EMBL" id="GIQ68884.1"/>
    </source>
</evidence>
<organism evidence="6 7">
    <name type="scientific">Xylanibacillus composti</name>
    <dbReference type="NCBI Taxonomy" id="1572762"/>
    <lineage>
        <taxon>Bacteria</taxon>
        <taxon>Bacillati</taxon>
        <taxon>Bacillota</taxon>
        <taxon>Bacilli</taxon>
        <taxon>Bacillales</taxon>
        <taxon>Paenibacillaceae</taxon>
        <taxon>Xylanibacillus</taxon>
    </lineage>
</organism>
<dbReference type="InterPro" id="IPR016161">
    <property type="entry name" value="Ald_DH/histidinol_DH"/>
</dbReference>
<protein>
    <submittedName>
        <fullName evidence="6">Putative aldehyde dehydrogenase YcbD</fullName>
    </submittedName>
</protein>
<keyword evidence="2 4" id="KW-0560">Oxidoreductase</keyword>
<dbReference type="FunFam" id="3.40.605.10:FF:000007">
    <property type="entry name" value="NAD/NADP-dependent betaine aldehyde dehydrogenase"/>
    <property type="match status" value="1"/>
</dbReference>